<name>A0A3R6YA95_9STRA</name>
<dbReference type="InterPro" id="IPR000911">
    <property type="entry name" value="Ribosomal_uL11"/>
</dbReference>
<dbReference type="CDD" id="cd00349">
    <property type="entry name" value="Ribosomal_L11"/>
    <property type="match status" value="1"/>
</dbReference>
<feature type="compositionally biased region" description="Polar residues" evidence="9">
    <location>
        <begin position="209"/>
        <end position="219"/>
    </location>
</feature>
<dbReference type="SUPFAM" id="SSF46906">
    <property type="entry name" value="Ribosomal protein L11, C-terminal domain"/>
    <property type="match status" value="1"/>
</dbReference>
<reference evidence="12 13" key="1">
    <citation type="submission" date="2018-08" db="EMBL/GenBank/DDBJ databases">
        <title>Aphanomyces genome sequencing and annotation.</title>
        <authorList>
            <person name="Minardi D."/>
            <person name="Oidtmann B."/>
            <person name="Van Der Giezen M."/>
            <person name="Studholme D.J."/>
        </authorList>
    </citation>
    <scope>NUCLEOTIDE SEQUENCE [LARGE SCALE GENOMIC DNA]</scope>
    <source>
        <strain evidence="12 13">NJM0002</strain>
    </source>
</reference>
<evidence type="ECO:0000259" key="10">
    <source>
        <dbReference type="Pfam" id="PF00298"/>
    </source>
</evidence>
<keyword evidence="2" id="KW-0488">Methylation</keyword>
<accession>A0A3R6YA95</accession>
<dbReference type="GO" id="GO:0005762">
    <property type="term" value="C:mitochondrial large ribosomal subunit"/>
    <property type="evidence" value="ECO:0007669"/>
    <property type="project" value="TreeGrafter"/>
</dbReference>
<evidence type="ECO:0000256" key="2">
    <source>
        <dbReference type="ARBA" id="ARBA00022481"/>
    </source>
</evidence>
<dbReference type="Pfam" id="PF00298">
    <property type="entry name" value="Ribosomal_L11"/>
    <property type="match status" value="1"/>
</dbReference>
<feature type="region of interest" description="Disordered" evidence="9">
    <location>
        <begin position="200"/>
        <end position="242"/>
    </location>
</feature>
<evidence type="ECO:0000256" key="5">
    <source>
        <dbReference type="ARBA" id="ARBA00022980"/>
    </source>
</evidence>
<dbReference type="InterPro" id="IPR020784">
    <property type="entry name" value="Ribosomal_uL11_N"/>
</dbReference>
<keyword evidence="5 8" id="KW-0689">Ribosomal protein</keyword>
<keyword evidence="3" id="KW-0699">rRNA-binding</keyword>
<evidence type="ECO:0000256" key="8">
    <source>
        <dbReference type="RuleBase" id="RU003978"/>
    </source>
</evidence>
<evidence type="ECO:0000256" key="9">
    <source>
        <dbReference type="SAM" id="MobiDB-lite"/>
    </source>
</evidence>
<evidence type="ECO:0000313" key="12">
    <source>
        <dbReference type="EMBL" id="RHY30788.1"/>
    </source>
</evidence>
<dbReference type="FunFam" id="1.10.10.250:FF:000003">
    <property type="entry name" value="Mitochondrial ribosomal protein L11"/>
    <property type="match status" value="1"/>
</dbReference>
<dbReference type="Proteomes" id="UP000285060">
    <property type="component" value="Unassembled WGS sequence"/>
</dbReference>
<feature type="domain" description="Large ribosomal subunit protein uL11 N-terminal" evidence="11">
    <location>
        <begin position="7"/>
        <end position="65"/>
    </location>
</feature>
<dbReference type="InterPro" id="IPR036796">
    <property type="entry name" value="Ribosomal_uL11_N_sf"/>
</dbReference>
<proteinExistence type="inferred from homology"/>
<evidence type="ECO:0000259" key="11">
    <source>
        <dbReference type="Pfam" id="PF03946"/>
    </source>
</evidence>
<dbReference type="Gene3D" id="3.30.1550.10">
    <property type="entry name" value="Ribosomal protein L11/L12, N-terminal domain"/>
    <property type="match status" value="1"/>
</dbReference>
<dbReference type="VEuPathDB" id="FungiDB:H310_13400"/>
<dbReference type="VEuPathDB" id="FungiDB:H310_13399"/>
<dbReference type="AlphaFoldDB" id="A0A3R6YA95"/>
<dbReference type="InterPro" id="IPR020783">
    <property type="entry name" value="Ribosomal_uL11_C"/>
</dbReference>
<evidence type="ECO:0000256" key="7">
    <source>
        <dbReference type="ARBA" id="ARBA00040104"/>
    </source>
</evidence>
<dbReference type="HAMAP" id="MF_00736">
    <property type="entry name" value="Ribosomal_uL11"/>
    <property type="match status" value="1"/>
</dbReference>
<dbReference type="PANTHER" id="PTHR11661">
    <property type="entry name" value="60S RIBOSOMAL PROTEIN L12"/>
    <property type="match status" value="1"/>
</dbReference>
<protein>
    <recommendedName>
        <fullName evidence="7">Large ribosomal subunit protein uL11m</fullName>
    </recommendedName>
</protein>
<evidence type="ECO:0000313" key="13">
    <source>
        <dbReference type="Proteomes" id="UP000285060"/>
    </source>
</evidence>
<keyword evidence="13" id="KW-1185">Reference proteome</keyword>
<dbReference type="Gene3D" id="1.10.10.250">
    <property type="entry name" value="Ribosomal protein L11, C-terminal domain"/>
    <property type="match status" value="1"/>
</dbReference>
<keyword evidence="6 8" id="KW-0687">Ribonucleoprotein</keyword>
<dbReference type="Pfam" id="PF03946">
    <property type="entry name" value="Ribosomal_L11_N"/>
    <property type="match status" value="1"/>
</dbReference>
<comment type="similarity">
    <text evidence="1 8">Belongs to the universal ribosomal protein uL11 family.</text>
</comment>
<dbReference type="SUPFAM" id="SSF54747">
    <property type="entry name" value="Ribosomal L11/L12e N-terminal domain"/>
    <property type="match status" value="1"/>
</dbReference>
<dbReference type="GO" id="GO:0006412">
    <property type="term" value="P:translation"/>
    <property type="evidence" value="ECO:0007669"/>
    <property type="project" value="InterPro"/>
</dbReference>
<evidence type="ECO:0000256" key="3">
    <source>
        <dbReference type="ARBA" id="ARBA00022730"/>
    </source>
</evidence>
<organism evidence="12 13">
    <name type="scientific">Aphanomyces invadans</name>
    <dbReference type="NCBI Taxonomy" id="157072"/>
    <lineage>
        <taxon>Eukaryota</taxon>
        <taxon>Sar</taxon>
        <taxon>Stramenopiles</taxon>
        <taxon>Oomycota</taxon>
        <taxon>Saprolegniomycetes</taxon>
        <taxon>Saprolegniales</taxon>
        <taxon>Verrucalvaceae</taxon>
        <taxon>Aphanomyces</taxon>
    </lineage>
</organism>
<dbReference type="InterPro" id="IPR006519">
    <property type="entry name" value="Ribosomal_uL11_bac-typ"/>
</dbReference>
<comment type="caution">
    <text evidence="12">The sequence shown here is derived from an EMBL/GenBank/DDBJ whole genome shotgun (WGS) entry which is preliminary data.</text>
</comment>
<evidence type="ECO:0000256" key="1">
    <source>
        <dbReference type="ARBA" id="ARBA00010537"/>
    </source>
</evidence>
<dbReference type="GO" id="GO:0070180">
    <property type="term" value="F:large ribosomal subunit rRNA binding"/>
    <property type="evidence" value="ECO:0007669"/>
    <property type="project" value="TreeGrafter"/>
</dbReference>
<gene>
    <name evidence="12" type="ORF">DYB32_004032</name>
</gene>
<dbReference type="EMBL" id="QUSY01000274">
    <property type="protein sequence ID" value="RHY30788.1"/>
    <property type="molecule type" value="Genomic_DNA"/>
</dbReference>
<feature type="compositionally biased region" description="Basic residues" evidence="9">
    <location>
        <begin position="265"/>
        <end position="274"/>
    </location>
</feature>
<keyword evidence="4" id="KW-0694">RNA-binding</keyword>
<evidence type="ECO:0000256" key="6">
    <source>
        <dbReference type="ARBA" id="ARBA00023274"/>
    </source>
</evidence>
<feature type="domain" description="Large ribosomal subunit protein uL11 C-terminal" evidence="10">
    <location>
        <begin position="70"/>
        <end position="140"/>
    </location>
</feature>
<dbReference type="SMART" id="SM00649">
    <property type="entry name" value="RL11"/>
    <property type="match status" value="1"/>
</dbReference>
<feature type="region of interest" description="Disordered" evidence="9">
    <location>
        <begin position="265"/>
        <end position="290"/>
    </location>
</feature>
<dbReference type="GO" id="GO:0003735">
    <property type="term" value="F:structural constituent of ribosome"/>
    <property type="evidence" value="ECO:0007669"/>
    <property type="project" value="InterPro"/>
</dbReference>
<dbReference type="NCBIfam" id="TIGR01632">
    <property type="entry name" value="L11_bact"/>
    <property type="match status" value="1"/>
</dbReference>
<dbReference type="PANTHER" id="PTHR11661:SF1">
    <property type="entry name" value="LARGE RIBOSOMAL SUBUNIT PROTEIN UL11M"/>
    <property type="match status" value="1"/>
</dbReference>
<sequence>MSVKGVVRLRVLAGKAAPSPAIGQALGPLGVNMMEFCKSFNDRTSHIIPGTPIPVQLTAMTDRTFTYATKTPPTTWFLKKAAQITSGSDLTGQKEVGTVSLRHIFEIAKVKQQDELLDFIDLPSLCKSIIGSARSIGLKVELSGGGTGLARMISLAHVKSSQLQDAAAVAAKRIAWPGGSITSNKEEALQKFLERKKAAEDRAAGGVVTTPTAQQSSRAKLTKHHHSPSKTGKGRVAAGHGARYTREVKPKLFKKRHMVNKQPKFVKRAGKKLHHASDDNEGSAPLPTTAKLSMSLDDIVKKKK</sequence>
<dbReference type="FunFam" id="3.30.1550.10:FF:000006">
    <property type="entry name" value="50S ribosomal protein L11"/>
    <property type="match status" value="1"/>
</dbReference>
<evidence type="ECO:0000256" key="4">
    <source>
        <dbReference type="ARBA" id="ARBA00022884"/>
    </source>
</evidence>
<dbReference type="InterPro" id="IPR036769">
    <property type="entry name" value="Ribosomal_uL11_C_sf"/>
</dbReference>